<reference evidence="1" key="1">
    <citation type="journal article" date="2008" name="BMC Genomics">
        <title>Insights into the Musa genome: syntenic relationships to rice and between Musa species.</title>
        <authorList>
            <person name="Lescot M."/>
            <person name="Piffanelli P."/>
            <person name="Ciampi A.Y."/>
            <person name="Ruiz M."/>
            <person name="Blanc G."/>
            <person name="Leebens-Mack J."/>
            <person name="da Silva F.R."/>
            <person name="Santos C.M."/>
            <person name="D'Hont A."/>
            <person name="Garsmeur O."/>
            <person name="Vilarinhos A.D."/>
            <person name="Kanamori H."/>
            <person name="Matsumoto T."/>
            <person name="Ronning C.M."/>
            <person name="Cheung F."/>
            <person name="Haas B.J."/>
            <person name="Althoff R."/>
            <person name="Arbogast T."/>
            <person name="Hine E."/>
            <person name="Pappas G.J.Jr."/>
            <person name="Sasaki T."/>
            <person name="Souza M.T.Jr."/>
            <person name="Miller R.N."/>
            <person name="Glaszmann J.C."/>
            <person name="Town C.D."/>
        </authorList>
    </citation>
    <scope>NUCLEOTIDE SEQUENCE</scope>
</reference>
<organism evidence="1">
    <name type="scientific">Musa balbisiana</name>
    <name type="common">Banana</name>
    <dbReference type="NCBI Taxonomy" id="52838"/>
    <lineage>
        <taxon>Eukaryota</taxon>
        <taxon>Viridiplantae</taxon>
        <taxon>Streptophyta</taxon>
        <taxon>Embryophyta</taxon>
        <taxon>Tracheophyta</taxon>
        <taxon>Spermatophyta</taxon>
        <taxon>Magnoliopsida</taxon>
        <taxon>Liliopsida</taxon>
        <taxon>Zingiberales</taxon>
        <taxon>Musaceae</taxon>
        <taxon>Musa</taxon>
    </lineage>
</organism>
<reference evidence="1" key="2">
    <citation type="journal article" date="2008" name="J. Virol.">
        <title>A single Banana streak virus integration event in the banana genome as the origin of infectious endogenous pararetrovirus.</title>
        <authorList>
            <person name="Gayral P."/>
            <person name="Noa-Carrazana J.C."/>
            <person name="Lescot M."/>
            <person name="Lheureux F."/>
            <person name="Lockhart B.E."/>
            <person name="Matsumoto T."/>
            <person name="Piffanelli P."/>
            <person name="Iskra-Caruana M.L."/>
        </authorList>
    </citation>
    <scope>NUCLEOTIDE SEQUENCE</scope>
</reference>
<protein>
    <submittedName>
        <fullName evidence="1">Uncharacterized protein</fullName>
    </submittedName>
</protein>
<name>B5RHS6_MUSBA</name>
<evidence type="ECO:0000313" key="1">
    <source>
        <dbReference type="EMBL" id="BAG70975.1"/>
    </source>
</evidence>
<dbReference type="AlphaFoldDB" id="B5RHS6"/>
<accession>B5RHS6</accession>
<sequence>MASLPVARHIKEKYEKLLPLSECEEDDMFLEMLENPNGDAVANTIELNYLLSSSCNQKEEIDISDDKVL</sequence>
<dbReference type="EMBL" id="AP009325">
    <property type="protein sequence ID" value="BAG70975.1"/>
    <property type="molecule type" value="Genomic_DNA"/>
</dbReference>
<proteinExistence type="predicted"/>